<accession>A0ABW4Q3D3</accession>
<feature type="region of interest" description="Disordered" evidence="9">
    <location>
        <begin position="352"/>
        <end position="373"/>
    </location>
</feature>
<dbReference type="PANTHER" id="PTHR24421">
    <property type="entry name" value="NITRATE/NITRITE SENSOR PROTEIN NARX-RELATED"/>
    <property type="match status" value="1"/>
</dbReference>
<evidence type="ECO:0000256" key="4">
    <source>
        <dbReference type="ARBA" id="ARBA00022679"/>
    </source>
</evidence>
<evidence type="ECO:0000256" key="3">
    <source>
        <dbReference type="ARBA" id="ARBA00022553"/>
    </source>
</evidence>
<feature type="domain" description="Signal transduction histidine kinase subgroup 3 dimerisation and phosphoacceptor" evidence="12">
    <location>
        <begin position="206"/>
        <end position="272"/>
    </location>
</feature>
<evidence type="ECO:0000256" key="7">
    <source>
        <dbReference type="ARBA" id="ARBA00022840"/>
    </source>
</evidence>
<organism evidence="14 15">
    <name type="scientific">Brachybacterium rhamnosum</name>
    <dbReference type="NCBI Taxonomy" id="173361"/>
    <lineage>
        <taxon>Bacteria</taxon>
        <taxon>Bacillati</taxon>
        <taxon>Actinomycetota</taxon>
        <taxon>Actinomycetes</taxon>
        <taxon>Micrococcales</taxon>
        <taxon>Dermabacteraceae</taxon>
        <taxon>Brachybacterium</taxon>
    </lineage>
</organism>
<evidence type="ECO:0000259" key="13">
    <source>
        <dbReference type="Pfam" id="PF23539"/>
    </source>
</evidence>
<protein>
    <recommendedName>
        <fullName evidence="2">histidine kinase</fullName>
        <ecNumber evidence="2">2.7.13.3</ecNumber>
    </recommendedName>
</protein>
<dbReference type="InterPro" id="IPR036890">
    <property type="entry name" value="HATPase_C_sf"/>
</dbReference>
<dbReference type="Gene3D" id="1.20.5.1930">
    <property type="match status" value="1"/>
</dbReference>
<keyword evidence="10" id="KW-0472">Membrane</keyword>
<dbReference type="EMBL" id="JBHUFL010000003">
    <property type="protein sequence ID" value="MFD1836455.1"/>
    <property type="molecule type" value="Genomic_DNA"/>
</dbReference>
<dbReference type="PANTHER" id="PTHR24421:SF10">
    <property type="entry name" value="NITRATE_NITRITE SENSOR PROTEIN NARQ"/>
    <property type="match status" value="1"/>
</dbReference>
<feature type="domain" description="Histidine kinase/HSP90-like ATPase" evidence="11">
    <location>
        <begin position="316"/>
        <end position="404"/>
    </location>
</feature>
<keyword evidence="8" id="KW-0902">Two-component regulatory system</keyword>
<keyword evidence="15" id="KW-1185">Reference proteome</keyword>
<comment type="caution">
    <text evidence="14">The sequence shown here is derived from an EMBL/GenBank/DDBJ whole genome shotgun (WGS) entry which is preliminary data.</text>
</comment>
<evidence type="ECO:0000256" key="9">
    <source>
        <dbReference type="SAM" id="MobiDB-lite"/>
    </source>
</evidence>
<evidence type="ECO:0000256" key="10">
    <source>
        <dbReference type="SAM" id="Phobius"/>
    </source>
</evidence>
<keyword evidence="4" id="KW-0808">Transferase</keyword>
<name>A0ABW4Q3D3_9MICO</name>
<evidence type="ECO:0000313" key="15">
    <source>
        <dbReference type="Proteomes" id="UP001597280"/>
    </source>
</evidence>
<gene>
    <name evidence="14" type="ORF">ACFSDA_15425</name>
</gene>
<dbReference type="InterPro" id="IPR055558">
    <property type="entry name" value="DUF7134"/>
</dbReference>
<dbReference type="GO" id="GO:0016301">
    <property type="term" value="F:kinase activity"/>
    <property type="evidence" value="ECO:0007669"/>
    <property type="project" value="UniProtKB-KW"/>
</dbReference>
<evidence type="ECO:0000259" key="12">
    <source>
        <dbReference type="Pfam" id="PF07730"/>
    </source>
</evidence>
<dbReference type="InterPro" id="IPR050482">
    <property type="entry name" value="Sensor_HK_TwoCompSys"/>
</dbReference>
<dbReference type="Gene3D" id="3.30.565.10">
    <property type="entry name" value="Histidine kinase-like ATPase, C-terminal domain"/>
    <property type="match status" value="1"/>
</dbReference>
<keyword evidence="7" id="KW-0067">ATP-binding</keyword>
<evidence type="ECO:0000256" key="6">
    <source>
        <dbReference type="ARBA" id="ARBA00022777"/>
    </source>
</evidence>
<keyword evidence="10" id="KW-1133">Transmembrane helix</keyword>
<dbReference type="CDD" id="cd16917">
    <property type="entry name" value="HATPase_UhpB-NarQ-NarX-like"/>
    <property type="match status" value="1"/>
</dbReference>
<feature type="transmembrane region" description="Helical" evidence="10">
    <location>
        <begin position="32"/>
        <end position="55"/>
    </location>
</feature>
<evidence type="ECO:0000259" key="11">
    <source>
        <dbReference type="Pfam" id="PF02518"/>
    </source>
</evidence>
<evidence type="ECO:0000256" key="8">
    <source>
        <dbReference type="ARBA" id="ARBA00023012"/>
    </source>
</evidence>
<feature type="transmembrane region" description="Helical" evidence="10">
    <location>
        <begin position="75"/>
        <end position="102"/>
    </location>
</feature>
<dbReference type="Pfam" id="PF02518">
    <property type="entry name" value="HATPase_c"/>
    <property type="match status" value="1"/>
</dbReference>
<evidence type="ECO:0000256" key="2">
    <source>
        <dbReference type="ARBA" id="ARBA00012438"/>
    </source>
</evidence>
<proteinExistence type="predicted"/>
<keyword evidence="6 14" id="KW-0418">Kinase</keyword>
<dbReference type="InterPro" id="IPR011712">
    <property type="entry name" value="Sig_transdc_His_kin_sub3_dim/P"/>
</dbReference>
<dbReference type="Proteomes" id="UP001597280">
    <property type="component" value="Unassembled WGS sequence"/>
</dbReference>
<reference evidence="15" key="1">
    <citation type="journal article" date="2019" name="Int. J. Syst. Evol. Microbiol.">
        <title>The Global Catalogue of Microorganisms (GCM) 10K type strain sequencing project: providing services to taxonomists for standard genome sequencing and annotation.</title>
        <authorList>
            <consortium name="The Broad Institute Genomics Platform"/>
            <consortium name="The Broad Institute Genome Sequencing Center for Infectious Disease"/>
            <person name="Wu L."/>
            <person name="Ma J."/>
        </authorList>
    </citation>
    <scope>NUCLEOTIDE SEQUENCE [LARGE SCALE GENOMIC DNA]</scope>
    <source>
        <strain evidence="15">JCM 11650</strain>
    </source>
</reference>
<evidence type="ECO:0000313" key="14">
    <source>
        <dbReference type="EMBL" id="MFD1836455.1"/>
    </source>
</evidence>
<feature type="domain" description="DUF7134" evidence="13">
    <location>
        <begin position="21"/>
        <end position="177"/>
    </location>
</feature>
<keyword evidence="10" id="KW-0812">Transmembrane</keyword>
<comment type="catalytic activity">
    <reaction evidence="1">
        <text>ATP + protein L-histidine = ADP + protein N-phospho-L-histidine.</text>
        <dbReference type="EC" id="2.7.13.3"/>
    </reaction>
</comment>
<dbReference type="InterPro" id="IPR003594">
    <property type="entry name" value="HATPase_dom"/>
</dbReference>
<evidence type="ECO:0000256" key="5">
    <source>
        <dbReference type="ARBA" id="ARBA00022741"/>
    </source>
</evidence>
<keyword evidence="3" id="KW-0597">Phosphoprotein</keyword>
<feature type="transmembrane region" description="Helical" evidence="10">
    <location>
        <begin position="114"/>
        <end position="137"/>
    </location>
</feature>
<dbReference type="Pfam" id="PF23539">
    <property type="entry name" value="DUF7134"/>
    <property type="match status" value="1"/>
</dbReference>
<dbReference type="Pfam" id="PF07730">
    <property type="entry name" value="HisKA_3"/>
    <property type="match status" value="1"/>
</dbReference>
<feature type="transmembrane region" description="Helical" evidence="10">
    <location>
        <begin position="149"/>
        <end position="173"/>
    </location>
</feature>
<feature type="compositionally biased region" description="Pro residues" evidence="9">
    <location>
        <begin position="427"/>
        <end position="437"/>
    </location>
</feature>
<evidence type="ECO:0000256" key="1">
    <source>
        <dbReference type="ARBA" id="ARBA00000085"/>
    </source>
</evidence>
<dbReference type="SUPFAM" id="SSF55874">
    <property type="entry name" value="ATPase domain of HSP90 chaperone/DNA topoisomerase II/histidine kinase"/>
    <property type="match status" value="1"/>
</dbReference>
<keyword evidence="5" id="KW-0547">Nucleotide-binding</keyword>
<dbReference type="EC" id="2.7.13.3" evidence="2"/>
<sequence>MTPSSHPAPVRPERGRRDPFRWVIDHPGTVDAAVFGAAAVALLGFTLLTGAWGWWLPATLPMLGAAAVCRTRPGLGVALMAAFALLHMPLVPVVLGDALTFYAMFCAIAYGRPLVHALGIVAGVVGALVQSAYWALHALLSGSSSPLEALVTLIGLLFAGTVALVAVWALANLQRARVQQMRLVAERAEQAEREREQRTALAVAGERSRIAREMHDVVAHSLSVIIAQADGGRYVASVRPEQAADVLATIADTGRSALADMRSLLGVLRQDDETSYGPQPGPEMLEELVARVRTAGLDVDLHVDGRLDDLPRSVGTSLFRLVQEALTNTLKHAGPRATAAVRVRRTAGGLEAEVIDDGQGTDPASDGQGHGITGMRERMSVLGGTLQAGPLPGHGFRVLARIPLGAPASTSPSAPPPSSSSSAPAAPSAPPSPNVPPHPERTLP</sequence>
<dbReference type="RefSeq" id="WP_343905946.1">
    <property type="nucleotide sequence ID" value="NZ_BAAAIS010000003.1"/>
</dbReference>
<feature type="region of interest" description="Disordered" evidence="9">
    <location>
        <begin position="405"/>
        <end position="444"/>
    </location>
</feature>